<dbReference type="Proteomes" id="UP000694381">
    <property type="component" value="Unassembled WGS sequence"/>
</dbReference>
<evidence type="ECO:0000256" key="2">
    <source>
        <dbReference type="SAM" id="MobiDB-lite"/>
    </source>
</evidence>
<sequence>MVMTLRRSLATQGSDSVARRTFSPELHTPKKMSQGPTLLSCGIMELSDLQQPQLPEHGGGGPEPPEPLCPRQCHPILDRVALSLSLQPRGQDPCWDPSS</sequence>
<accession>A0A8C6W3C8</accession>
<gene>
    <name evidence="3" type="primary">Fam53b</name>
</gene>
<dbReference type="Pfam" id="PF15242">
    <property type="entry name" value="FAM53"/>
    <property type="match status" value="1"/>
</dbReference>
<reference evidence="3" key="1">
    <citation type="submission" date="2025-08" db="UniProtKB">
        <authorList>
            <consortium name="Ensembl"/>
        </authorList>
    </citation>
    <scope>IDENTIFICATION</scope>
</reference>
<dbReference type="InterPro" id="IPR029356">
    <property type="entry name" value="FAM53"/>
</dbReference>
<keyword evidence="4" id="KW-1185">Reference proteome</keyword>
<organism evidence="3 4">
    <name type="scientific">Nannospalax galili</name>
    <name type="common">Northern Israeli blind subterranean mole rat</name>
    <name type="synonym">Spalax galili</name>
    <dbReference type="NCBI Taxonomy" id="1026970"/>
    <lineage>
        <taxon>Eukaryota</taxon>
        <taxon>Metazoa</taxon>
        <taxon>Chordata</taxon>
        <taxon>Craniata</taxon>
        <taxon>Vertebrata</taxon>
        <taxon>Euteleostomi</taxon>
        <taxon>Mammalia</taxon>
        <taxon>Eutheria</taxon>
        <taxon>Euarchontoglires</taxon>
        <taxon>Glires</taxon>
        <taxon>Rodentia</taxon>
        <taxon>Myomorpha</taxon>
        <taxon>Muroidea</taxon>
        <taxon>Spalacidae</taxon>
        <taxon>Spalacinae</taxon>
        <taxon>Nannospalax</taxon>
    </lineage>
</organism>
<comment type="similarity">
    <text evidence="1">Belongs to the FAM53 family.</text>
</comment>
<proteinExistence type="inferred from homology"/>
<feature type="region of interest" description="Disordered" evidence="2">
    <location>
        <begin position="1"/>
        <end position="72"/>
    </location>
</feature>
<evidence type="ECO:0000313" key="3">
    <source>
        <dbReference type="Ensembl" id="ENSNGAP00000004917.1"/>
    </source>
</evidence>
<reference evidence="3" key="2">
    <citation type="submission" date="2025-09" db="UniProtKB">
        <authorList>
            <consortium name="Ensembl"/>
        </authorList>
    </citation>
    <scope>IDENTIFICATION</scope>
</reference>
<name>A0A8C6W3C8_NANGA</name>
<protein>
    <submittedName>
        <fullName evidence="3">Family with sequence similarity 53, member B</fullName>
    </submittedName>
</protein>
<evidence type="ECO:0000256" key="1">
    <source>
        <dbReference type="ARBA" id="ARBA00010984"/>
    </source>
</evidence>
<evidence type="ECO:0000313" key="4">
    <source>
        <dbReference type="Proteomes" id="UP000694381"/>
    </source>
</evidence>
<dbReference type="GeneTree" id="ENSGT00530000063371"/>
<dbReference type="AlphaFoldDB" id="A0A8C6W3C8"/>
<dbReference type="Ensembl" id="ENSNGAT00000008252.1">
    <property type="protein sequence ID" value="ENSNGAP00000004917.1"/>
    <property type="gene ID" value="ENSNGAG00000006778.1"/>
</dbReference>